<sequence length="261" mass="29304">MLKTERQQSILAMCDRYGTITVKFIQETLAVSDMTIRRDLEELARKKKLLRVHGGAQKMSPQKGISSSFSTIEANELSHSEKKKLHTIEKEYIAKNAAAHINEEDDTIFLGSGTTIELMTQYIKQSSLRIVTNSLPVFNLLSETKKHELYLIGGLYREKTGAFVGSIANEAVQKIGIKKAFVGVNGLKGPEVSNFSIEEGTLQKIVLDNAAEKCLVSDANKFDHSDFYTFYDLRKIDSLFTDATLSAELKSFYQQYTNVIQ</sequence>
<evidence type="ECO:0000256" key="5">
    <source>
        <dbReference type="ARBA" id="ARBA00024937"/>
    </source>
</evidence>
<dbReference type="Pfam" id="PF08220">
    <property type="entry name" value="HTH_DeoR"/>
    <property type="match status" value="1"/>
</dbReference>
<dbReference type="STRING" id="319970.RV00_GL002680"/>
<evidence type="ECO:0000256" key="2">
    <source>
        <dbReference type="ARBA" id="ARBA00022491"/>
    </source>
</evidence>
<dbReference type="SMART" id="SM00420">
    <property type="entry name" value="HTH_DEOR"/>
    <property type="match status" value="1"/>
</dbReference>
<comment type="caution">
    <text evidence="7">The sequence shown here is derived from an EMBL/GenBank/DDBJ whole genome shotgun (WGS) entry which is preliminary data.</text>
</comment>
<proteinExistence type="predicted"/>
<dbReference type="EMBL" id="JXKM01000006">
    <property type="protein sequence ID" value="OJG35495.1"/>
    <property type="molecule type" value="Genomic_DNA"/>
</dbReference>
<evidence type="ECO:0000256" key="4">
    <source>
        <dbReference type="ARBA" id="ARBA00023163"/>
    </source>
</evidence>
<dbReference type="SMART" id="SM01134">
    <property type="entry name" value="DeoRC"/>
    <property type="match status" value="1"/>
</dbReference>
<dbReference type="GO" id="GO:0003700">
    <property type="term" value="F:DNA-binding transcription factor activity"/>
    <property type="evidence" value="ECO:0007669"/>
    <property type="project" value="InterPro"/>
</dbReference>
<keyword evidence="8" id="KW-1185">Reference proteome</keyword>
<evidence type="ECO:0000313" key="8">
    <source>
        <dbReference type="Proteomes" id="UP000183700"/>
    </source>
</evidence>
<dbReference type="SUPFAM" id="SSF100950">
    <property type="entry name" value="NagB/RpiA/CoA transferase-like"/>
    <property type="match status" value="1"/>
</dbReference>
<dbReference type="InterPro" id="IPR001034">
    <property type="entry name" value="DeoR_HTH"/>
</dbReference>
<dbReference type="PANTHER" id="PTHR30363:SF4">
    <property type="entry name" value="GLYCEROL-3-PHOSPHATE REGULON REPRESSOR"/>
    <property type="match status" value="1"/>
</dbReference>
<keyword evidence="4" id="KW-0804">Transcription</keyword>
<evidence type="ECO:0000256" key="3">
    <source>
        <dbReference type="ARBA" id="ARBA00023015"/>
    </source>
</evidence>
<dbReference type="Proteomes" id="UP000183700">
    <property type="component" value="Unassembled WGS sequence"/>
</dbReference>
<dbReference type="AlphaFoldDB" id="A0A1L8SU08"/>
<dbReference type="InterPro" id="IPR037171">
    <property type="entry name" value="NagB/RpiA_transferase-like"/>
</dbReference>
<dbReference type="InterPro" id="IPR036390">
    <property type="entry name" value="WH_DNA-bd_sf"/>
</dbReference>
<dbReference type="PANTHER" id="PTHR30363">
    <property type="entry name" value="HTH-TYPE TRANSCRIPTIONAL REGULATOR SRLR-RELATED"/>
    <property type="match status" value="1"/>
</dbReference>
<dbReference type="Pfam" id="PF00455">
    <property type="entry name" value="DeoRC"/>
    <property type="match status" value="1"/>
</dbReference>
<evidence type="ECO:0000259" key="6">
    <source>
        <dbReference type="PROSITE" id="PS51000"/>
    </source>
</evidence>
<comment type="function">
    <text evidence="5">Repressor of the lactose catabolism operon. Galactose-6-phosphate is the inducer.</text>
</comment>
<dbReference type="PROSITE" id="PS51000">
    <property type="entry name" value="HTH_DEOR_2"/>
    <property type="match status" value="1"/>
</dbReference>
<dbReference type="Gene3D" id="3.40.50.1360">
    <property type="match status" value="1"/>
</dbReference>
<reference evidence="7 8" key="1">
    <citation type="submission" date="2014-12" db="EMBL/GenBank/DDBJ databases">
        <title>Draft genome sequences of 29 type strains of Enterococci.</title>
        <authorList>
            <person name="Zhong Z."/>
            <person name="Sun Z."/>
            <person name="Liu W."/>
            <person name="Zhang W."/>
            <person name="Zhang H."/>
        </authorList>
    </citation>
    <scope>NUCLEOTIDE SEQUENCE [LARGE SCALE GENOMIC DNA]</scope>
    <source>
        <strain evidence="7 8">DSM 22802</strain>
    </source>
</reference>
<organism evidence="7 8">
    <name type="scientific">Enterococcus devriesei</name>
    <dbReference type="NCBI Taxonomy" id="319970"/>
    <lineage>
        <taxon>Bacteria</taxon>
        <taxon>Bacillati</taxon>
        <taxon>Bacillota</taxon>
        <taxon>Bacilli</taxon>
        <taxon>Lactobacillales</taxon>
        <taxon>Enterococcaceae</taxon>
        <taxon>Enterococcus</taxon>
    </lineage>
</organism>
<evidence type="ECO:0000256" key="1">
    <source>
        <dbReference type="ARBA" id="ARBA00021390"/>
    </source>
</evidence>
<dbReference type="PRINTS" id="PR00037">
    <property type="entry name" value="HTHLACR"/>
</dbReference>
<dbReference type="SUPFAM" id="SSF46785">
    <property type="entry name" value="Winged helix' DNA-binding domain"/>
    <property type="match status" value="1"/>
</dbReference>
<keyword evidence="2" id="KW-0678">Repressor</keyword>
<dbReference type="InterPro" id="IPR050313">
    <property type="entry name" value="Carb_Metab_HTH_regulators"/>
</dbReference>
<evidence type="ECO:0000313" key="7">
    <source>
        <dbReference type="EMBL" id="OJG35495.1"/>
    </source>
</evidence>
<protein>
    <recommendedName>
        <fullName evidence="1">Lactose phosphotransferase system repressor</fullName>
    </recommendedName>
</protein>
<keyword evidence="3" id="KW-0805">Transcription regulation</keyword>
<name>A0A1L8SU08_9ENTE</name>
<dbReference type="RefSeq" id="WP_071862466.1">
    <property type="nucleotide sequence ID" value="NZ_CAURXW010000013.1"/>
</dbReference>
<accession>A0A1L8SU08</accession>
<gene>
    <name evidence="7" type="ORF">RV00_GL002680</name>
</gene>
<feature type="domain" description="HTH deoR-type" evidence="6">
    <location>
        <begin position="3"/>
        <end position="58"/>
    </location>
</feature>
<dbReference type="OrthoDB" id="9798651at2"/>
<dbReference type="InterPro" id="IPR014036">
    <property type="entry name" value="DeoR-like_C"/>
</dbReference>